<dbReference type="SUPFAM" id="SSF52540">
    <property type="entry name" value="P-loop containing nucleoside triphosphate hydrolases"/>
    <property type="match status" value="2"/>
</dbReference>
<evidence type="ECO:0000256" key="5">
    <source>
        <dbReference type="ARBA" id="ARBA00022801"/>
    </source>
</evidence>
<dbReference type="PROSITE" id="PS51194">
    <property type="entry name" value="HELICASE_CTER"/>
    <property type="match status" value="1"/>
</dbReference>
<dbReference type="GO" id="GO:0034728">
    <property type="term" value="P:nucleosome organization"/>
    <property type="evidence" value="ECO:0007669"/>
    <property type="project" value="TreeGrafter"/>
</dbReference>
<dbReference type="Gene3D" id="3.40.50.300">
    <property type="entry name" value="P-loop containing nucleotide triphosphate hydrolases"/>
    <property type="match status" value="1"/>
</dbReference>
<feature type="region of interest" description="Disordered" evidence="9">
    <location>
        <begin position="1465"/>
        <end position="1544"/>
    </location>
</feature>
<dbReference type="STRING" id="1684307.A0A316TXM5"/>
<feature type="compositionally biased region" description="Acidic residues" evidence="9">
    <location>
        <begin position="207"/>
        <end position="217"/>
    </location>
</feature>
<dbReference type="Proteomes" id="UP000245942">
    <property type="component" value="Unassembled WGS sequence"/>
</dbReference>
<dbReference type="InterPro" id="IPR000953">
    <property type="entry name" value="Chromo/chromo_shadow_dom"/>
</dbReference>
<dbReference type="GeneID" id="37012774"/>
<dbReference type="PROSITE" id="PS51192">
    <property type="entry name" value="HELICASE_ATP_BIND_1"/>
    <property type="match status" value="1"/>
</dbReference>
<feature type="region of interest" description="Disordered" evidence="9">
    <location>
        <begin position="1"/>
        <end position="333"/>
    </location>
</feature>
<keyword evidence="14" id="KW-1185">Reference proteome</keyword>
<dbReference type="CDD" id="cd18659">
    <property type="entry name" value="CD2_tandem"/>
    <property type="match status" value="1"/>
</dbReference>
<feature type="domain" description="Helicase ATP-binding" evidence="11">
    <location>
        <begin position="584"/>
        <end position="752"/>
    </location>
</feature>
<dbReference type="CDD" id="cd18793">
    <property type="entry name" value="SF2_C_SNF"/>
    <property type="match status" value="1"/>
</dbReference>
<feature type="compositionally biased region" description="Acidic residues" evidence="9">
    <location>
        <begin position="257"/>
        <end position="277"/>
    </location>
</feature>
<dbReference type="OrthoDB" id="5857104at2759"/>
<dbReference type="SMART" id="SM01176">
    <property type="entry name" value="DUF4208"/>
    <property type="match status" value="1"/>
</dbReference>
<keyword evidence="6" id="KW-0067">ATP-binding</keyword>
<evidence type="ECO:0000256" key="2">
    <source>
        <dbReference type="ARBA" id="ARBA00007025"/>
    </source>
</evidence>
<evidence type="ECO:0000256" key="9">
    <source>
        <dbReference type="SAM" id="MobiDB-lite"/>
    </source>
</evidence>
<dbReference type="GO" id="GO:0140658">
    <property type="term" value="F:ATP-dependent chromatin remodeler activity"/>
    <property type="evidence" value="ECO:0007669"/>
    <property type="project" value="TreeGrafter"/>
</dbReference>
<dbReference type="Gene3D" id="1.10.10.60">
    <property type="entry name" value="Homeodomain-like"/>
    <property type="match status" value="1"/>
</dbReference>
<feature type="compositionally biased region" description="Low complexity" evidence="9">
    <location>
        <begin position="1467"/>
        <end position="1485"/>
    </location>
</feature>
<keyword evidence="5" id="KW-0378">Hydrolase</keyword>
<feature type="compositionally biased region" description="Basic and acidic residues" evidence="9">
    <location>
        <begin position="1767"/>
        <end position="1796"/>
    </location>
</feature>
<dbReference type="GO" id="GO:0003682">
    <property type="term" value="F:chromatin binding"/>
    <property type="evidence" value="ECO:0007669"/>
    <property type="project" value="TreeGrafter"/>
</dbReference>
<evidence type="ECO:0000256" key="6">
    <source>
        <dbReference type="ARBA" id="ARBA00022840"/>
    </source>
</evidence>
<dbReference type="GO" id="GO:0003677">
    <property type="term" value="F:DNA binding"/>
    <property type="evidence" value="ECO:0007669"/>
    <property type="project" value="UniProtKB-KW"/>
</dbReference>
<keyword evidence="7" id="KW-0238">DNA-binding</keyword>
<evidence type="ECO:0008006" key="15">
    <source>
        <dbReference type="Google" id="ProtNLM"/>
    </source>
</evidence>
<dbReference type="GO" id="GO:0042393">
    <property type="term" value="F:histone binding"/>
    <property type="evidence" value="ECO:0007669"/>
    <property type="project" value="TreeGrafter"/>
</dbReference>
<dbReference type="InterPro" id="IPR025260">
    <property type="entry name" value="CHD1-like_C"/>
</dbReference>
<dbReference type="InterPro" id="IPR014001">
    <property type="entry name" value="Helicase_ATP-bd"/>
</dbReference>
<evidence type="ECO:0000259" key="12">
    <source>
        <dbReference type="PROSITE" id="PS51194"/>
    </source>
</evidence>
<dbReference type="PANTHER" id="PTHR45623">
    <property type="entry name" value="CHROMODOMAIN-HELICASE-DNA-BINDING PROTEIN 3-RELATED-RELATED"/>
    <property type="match status" value="1"/>
</dbReference>
<dbReference type="GO" id="GO:0005524">
    <property type="term" value="F:ATP binding"/>
    <property type="evidence" value="ECO:0007669"/>
    <property type="project" value="UniProtKB-KW"/>
</dbReference>
<feature type="compositionally biased region" description="Low complexity" evidence="9">
    <location>
        <begin position="1662"/>
        <end position="1686"/>
    </location>
</feature>
<comment type="subcellular location">
    <subcellularLocation>
        <location evidence="1">Nucleus</location>
    </subcellularLocation>
</comment>
<dbReference type="Pfam" id="PF00385">
    <property type="entry name" value="Chromo"/>
    <property type="match status" value="1"/>
</dbReference>
<keyword evidence="3" id="KW-0677">Repeat</keyword>
<keyword evidence="8" id="KW-0539">Nucleus</keyword>
<dbReference type="InterPro" id="IPR038718">
    <property type="entry name" value="SNF2-like_sf"/>
</dbReference>
<dbReference type="SUPFAM" id="SSF54160">
    <property type="entry name" value="Chromo domain-like"/>
    <property type="match status" value="2"/>
</dbReference>
<dbReference type="PANTHER" id="PTHR45623:SF14">
    <property type="entry name" value="CHROMODOMAIN-HELICASE-DNA-BINDING PROTEIN 1"/>
    <property type="match status" value="1"/>
</dbReference>
<dbReference type="PROSITE" id="PS50013">
    <property type="entry name" value="CHROMO_2"/>
    <property type="match status" value="1"/>
</dbReference>
<dbReference type="Pfam" id="PF00271">
    <property type="entry name" value="Helicase_C"/>
    <property type="match status" value="1"/>
</dbReference>
<evidence type="ECO:0000256" key="1">
    <source>
        <dbReference type="ARBA" id="ARBA00004123"/>
    </source>
</evidence>
<dbReference type="InterPro" id="IPR027417">
    <property type="entry name" value="P-loop_NTPase"/>
</dbReference>
<feature type="compositionally biased region" description="Polar residues" evidence="9">
    <location>
        <begin position="127"/>
        <end position="139"/>
    </location>
</feature>
<evidence type="ECO:0000256" key="8">
    <source>
        <dbReference type="ARBA" id="ARBA00023242"/>
    </source>
</evidence>
<evidence type="ECO:0000313" key="13">
    <source>
        <dbReference type="EMBL" id="PWN18139.1"/>
    </source>
</evidence>
<dbReference type="EMBL" id="KZ819338">
    <property type="protein sequence ID" value="PWN18139.1"/>
    <property type="molecule type" value="Genomic_DNA"/>
</dbReference>
<dbReference type="Pfam" id="PF13907">
    <property type="entry name" value="CHD1-like_C"/>
    <property type="match status" value="1"/>
</dbReference>
<gene>
    <name evidence="13" type="ORF">BCV69DRAFT_274427</name>
</gene>
<feature type="compositionally biased region" description="Basic residues" evidence="9">
    <location>
        <begin position="290"/>
        <end position="307"/>
    </location>
</feature>
<feature type="region of interest" description="Disordered" evidence="9">
    <location>
        <begin position="1408"/>
        <end position="1435"/>
    </location>
</feature>
<dbReference type="Gene3D" id="6.10.140.1440">
    <property type="match status" value="1"/>
</dbReference>
<name>A0A316TXM5_9BASI</name>
<evidence type="ECO:0000259" key="11">
    <source>
        <dbReference type="PROSITE" id="PS51192"/>
    </source>
</evidence>
<feature type="region of interest" description="Disordered" evidence="9">
    <location>
        <begin position="1648"/>
        <end position="1796"/>
    </location>
</feature>
<feature type="domain" description="Chromo" evidence="10">
    <location>
        <begin position="478"/>
        <end position="545"/>
    </location>
</feature>
<dbReference type="InterPro" id="IPR056302">
    <property type="entry name" value="CHD1-2/Hrp3_HTH"/>
</dbReference>
<dbReference type="Pfam" id="PF00176">
    <property type="entry name" value="SNF2-rel_dom"/>
    <property type="match status" value="1"/>
</dbReference>
<dbReference type="SMART" id="SM00490">
    <property type="entry name" value="HELICc"/>
    <property type="match status" value="1"/>
</dbReference>
<dbReference type="InterPro" id="IPR000330">
    <property type="entry name" value="SNF2_N"/>
</dbReference>
<dbReference type="InterPro" id="IPR023780">
    <property type="entry name" value="Chromo_domain"/>
</dbReference>
<dbReference type="RefSeq" id="XP_025345299.1">
    <property type="nucleotide sequence ID" value="XM_025491040.1"/>
</dbReference>
<feature type="compositionally biased region" description="Polar residues" evidence="9">
    <location>
        <begin position="22"/>
        <end position="47"/>
    </location>
</feature>
<dbReference type="SMART" id="SM00298">
    <property type="entry name" value="CHROMO"/>
    <property type="match status" value="2"/>
</dbReference>
<dbReference type="Gene3D" id="3.40.50.10810">
    <property type="entry name" value="Tandem AAA-ATPase domain"/>
    <property type="match status" value="1"/>
</dbReference>
<dbReference type="GO" id="GO:0000785">
    <property type="term" value="C:chromatin"/>
    <property type="evidence" value="ECO:0007669"/>
    <property type="project" value="TreeGrafter"/>
</dbReference>
<dbReference type="SMART" id="SM00487">
    <property type="entry name" value="DEXDc"/>
    <property type="match status" value="1"/>
</dbReference>
<feature type="compositionally biased region" description="Basic residues" evidence="9">
    <location>
        <begin position="1209"/>
        <end position="1221"/>
    </location>
</feature>
<protein>
    <recommendedName>
        <fullName evidence="15">CHD1-transcriptional regulator</fullName>
    </recommendedName>
</protein>
<evidence type="ECO:0000313" key="14">
    <source>
        <dbReference type="Proteomes" id="UP000245942"/>
    </source>
</evidence>
<comment type="similarity">
    <text evidence="2">Belongs to the SNF2/RAD54 helicase family.</text>
</comment>
<dbReference type="Pfam" id="PF23588">
    <property type="entry name" value="HTH_CHD1_Hrp3"/>
    <property type="match status" value="1"/>
</dbReference>
<dbReference type="InterPro" id="IPR001650">
    <property type="entry name" value="Helicase_C-like"/>
</dbReference>
<dbReference type="GO" id="GO:0005634">
    <property type="term" value="C:nucleus"/>
    <property type="evidence" value="ECO:0007669"/>
    <property type="project" value="UniProtKB-SubCell"/>
</dbReference>
<accession>A0A316TXM5</accession>
<feature type="region of interest" description="Disordered" evidence="9">
    <location>
        <begin position="1183"/>
        <end position="1229"/>
    </location>
</feature>
<evidence type="ECO:0000256" key="3">
    <source>
        <dbReference type="ARBA" id="ARBA00022737"/>
    </source>
</evidence>
<reference evidence="13 14" key="1">
    <citation type="journal article" date="2018" name="Mol. Biol. Evol.">
        <title>Broad Genomic Sampling Reveals a Smut Pathogenic Ancestry of the Fungal Clade Ustilaginomycotina.</title>
        <authorList>
            <person name="Kijpornyongpan T."/>
            <person name="Mondo S.J."/>
            <person name="Barry K."/>
            <person name="Sandor L."/>
            <person name="Lee J."/>
            <person name="Lipzen A."/>
            <person name="Pangilinan J."/>
            <person name="LaButti K."/>
            <person name="Hainaut M."/>
            <person name="Henrissat B."/>
            <person name="Grigoriev I.V."/>
            <person name="Spatafora J.W."/>
            <person name="Aime M.C."/>
        </authorList>
    </citation>
    <scope>NUCLEOTIDE SEQUENCE [LARGE SCALE GENOMIC DNA]</scope>
    <source>
        <strain evidence="13 14">MCA 4718</strain>
    </source>
</reference>
<dbReference type="GO" id="GO:0016887">
    <property type="term" value="F:ATP hydrolysis activity"/>
    <property type="evidence" value="ECO:0007669"/>
    <property type="project" value="TreeGrafter"/>
</dbReference>
<feature type="compositionally biased region" description="Polar residues" evidence="9">
    <location>
        <begin position="243"/>
        <end position="252"/>
    </location>
</feature>
<sequence>MQGAPEAYPPPGQGASPPTAVLPSSTSSSGIQAAPPTNVSATTSTSADVAVPQAAAQSSNLAFSRAAGSSPVALPPPHFAPAKAGEAMDSSSAGEDDDEASDASQGPSSSQRPLNGAAKGALAAQYDSVNASPVPSSSRLTDEDSGTDDAGNAGSSAPSHRRKEASTGSSLKHVHRQKKGLEEAEANPDLYGLRRSGRAPKKAYVDTNDESSEEEEAPVGHSRSTAKGKGKGRVSAISRGRSAASTPLTSGLSSASDDSDDADDPDDEEDDEADEDFATNAKDKKAAQASRKRAKIAAAKKGKKHRGGGGSKATSNSSHRPTPDDDAFRISGRTGKRVTYKEDYANLELSDDDDPFEDRAARANKQRAAAAEADEDDMTIEQICGHEKDDDVPEDAEEDPKVNLRFIVKWKGFSHLHNTSELFSFLKGCRGFKRVENYIRNIWQPAYKRMHEGGASREDIEAIRVDEERIKEAFESYKIVERIVAQRDNPPTKERPFSHLAYLCKWKGLSYAECTWEADDEIRKIAKPAIDAYIARASSGMVPARSENYGSSRPKYIRMTEQPSYLTAGGQLKEFQLTGLNWLAFLWSQGESGILADEMGLGKTVQSVAFMSYLAHTMHQYGPFLVVVPLSTLPAWIEQFDNWATDLNVIAYIGNSEARGKIREYEFGPPKKLRFNVLVTTYEYILKDANELQAIKWQFLAIDEAHRLKNSQAQLYEVLKAFNVAGKLMITGTPLQNNVKELMALMHFLRPDQFSLDVDFDVTTADPEAVAALHKKLDNVMIRRLKKDVIKELPGKTEKILRVEMSAMQQKMYKAILSRNYQILSAAGAAQVSLLNIAIELKKVSNHPYLFDGSETPSTERGEILKGLIMNSGKMVLLDKLLARLKKDGHRVLIFSQMVRMLDILSDYMTMRGYVHQRLDGMVSSDNRRKAIERFNAEGSPDFAFLLSTRAGGLGINLETADTVVIFDSDWNPQNDLQAMARAHRLNSKRHVNVYRLLTKDTVEEDVIERAKRKMVLEYAIIHQLDTSGTNFAPGKIGAKDKAAVAGGPTKEDLEAALKFGAKSMFKNSDGDEQQKKLDNLDIDALLADAEAHETEANGGGAASGGEDFLKQFAQVQDFKAGEMSWDDIMGPEEIARIKQDEAAAQEQAVMEALQAASSRRKAAQLGEGAYKGDGAVVAARKVDSPHHDADAGSQGDDDSDDSAAGFKGRGRGGRATKKSGTKSVQEKAATLNERDLRVLCRGIQRWGNVHQRYDEIAKESKLDKKNRAVLLQVSDELIATCEKAVQDHKDYIRGRVERGEEILSLRQKAVLATFRGVKNINAETLLHRHYCLPYLAEMLREEDDLFTYKIPFETKPTLGWSCEWGAEEDSKLLVGIFLYGLGGWEEIEADARIGLHGKFFLEEGKNIKGPGGGAGEKEDKGSPEAEGNGTKASSKAIPNAIHLVRRGDYLLTCIDELKHPEKKQVAADAAPSGSGPSAAVSSSAKLPAVRKIKKRSPSEGSLASPAPSVNGPGAAASGKSVKVKKPRPTIDYSSSSSDEGLDSMDEAECKDLMRPCKKQLKTLKNDTENLKGPAKLAVLKECLASIGSRIRDILDEESEGKTKEQQARLDRHLWHFVTFFWPSKDGVKGAKIKGIYEKMHGIQNEDRAAGSGISKSGGAGAASSSSPAPLNSSSSLSGLRAGQAAVDSPSPAHNGVSLKRKISANGKSDGGSGGHGHGHGHGGGVKEEPIPKKARASLAASHGGSGNGADEARYRGASGSATPNGVREERERYDVYERQRDSWRERERERERDRR</sequence>
<evidence type="ECO:0000256" key="7">
    <source>
        <dbReference type="ARBA" id="ARBA00023125"/>
    </source>
</evidence>
<evidence type="ECO:0000259" key="10">
    <source>
        <dbReference type="PROSITE" id="PS50013"/>
    </source>
</evidence>
<keyword evidence="4" id="KW-0547">Nucleotide-binding</keyword>
<organism evidence="13 14">
    <name type="scientific">Pseudomicrostroma glucosiphilum</name>
    <dbReference type="NCBI Taxonomy" id="1684307"/>
    <lineage>
        <taxon>Eukaryota</taxon>
        <taxon>Fungi</taxon>
        <taxon>Dikarya</taxon>
        <taxon>Basidiomycota</taxon>
        <taxon>Ustilaginomycotina</taxon>
        <taxon>Exobasidiomycetes</taxon>
        <taxon>Microstromatales</taxon>
        <taxon>Microstromatales incertae sedis</taxon>
        <taxon>Pseudomicrostroma</taxon>
    </lineage>
</organism>
<feature type="domain" description="Helicase C-terminal" evidence="12">
    <location>
        <begin position="877"/>
        <end position="1033"/>
    </location>
</feature>
<evidence type="ECO:0000256" key="4">
    <source>
        <dbReference type="ARBA" id="ARBA00022741"/>
    </source>
</evidence>
<dbReference type="Gene3D" id="2.40.50.40">
    <property type="match status" value="2"/>
</dbReference>
<proteinExistence type="inferred from homology"/>
<dbReference type="InterPro" id="IPR016197">
    <property type="entry name" value="Chromo-like_dom_sf"/>
</dbReference>
<dbReference type="InterPro" id="IPR049730">
    <property type="entry name" value="SNF2/RAD54-like_C"/>
</dbReference>